<dbReference type="InParanoid" id="I7M218"/>
<evidence type="ECO:0000256" key="4">
    <source>
        <dbReference type="PROSITE-ProRule" id="PRU00175"/>
    </source>
</evidence>
<dbReference type="Proteomes" id="UP000009168">
    <property type="component" value="Unassembled WGS sequence"/>
</dbReference>
<dbReference type="InterPro" id="IPR031790">
    <property type="entry name" value="Znf-NOSIP"/>
</dbReference>
<dbReference type="OrthoDB" id="116827at2759"/>
<dbReference type="PROSITE" id="PS50089">
    <property type="entry name" value="ZF_RING_2"/>
    <property type="match status" value="1"/>
</dbReference>
<dbReference type="eggNOG" id="KOG3039">
    <property type="taxonomic scope" value="Eukaryota"/>
</dbReference>
<evidence type="ECO:0000313" key="6">
    <source>
        <dbReference type="EMBL" id="EAR98313.1"/>
    </source>
</evidence>
<dbReference type="PANTHER" id="PTHR13063">
    <property type="entry name" value="ENOS INTERACTING PROTEIN"/>
    <property type="match status" value="1"/>
</dbReference>
<keyword evidence="3" id="KW-0539">Nucleus</keyword>
<evidence type="ECO:0000313" key="7">
    <source>
        <dbReference type="Proteomes" id="UP000009168"/>
    </source>
</evidence>
<dbReference type="OMA" id="NDIAKTW"/>
<protein>
    <submittedName>
        <fullName evidence="6">ENOS interacting protein, putative</fullName>
    </submittedName>
</protein>
<keyword evidence="4" id="KW-0863">Zinc-finger</keyword>
<dbReference type="InterPro" id="IPR001841">
    <property type="entry name" value="Znf_RING"/>
</dbReference>
<organism evidence="6 7">
    <name type="scientific">Tetrahymena thermophila (strain SB210)</name>
    <dbReference type="NCBI Taxonomy" id="312017"/>
    <lineage>
        <taxon>Eukaryota</taxon>
        <taxon>Sar</taxon>
        <taxon>Alveolata</taxon>
        <taxon>Ciliophora</taxon>
        <taxon>Intramacronucleata</taxon>
        <taxon>Oligohymenophorea</taxon>
        <taxon>Hymenostomatida</taxon>
        <taxon>Tetrahymenina</taxon>
        <taxon>Tetrahymenidae</taxon>
        <taxon>Tetrahymena</taxon>
    </lineage>
</organism>
<gene>
    <name evidence="6" type="ORF">TTHERM_00285440</name>
</gene>
<dbReference type="Gene3D" id="3.30.40.10">
    <property type="entry name" value="Zinc/RING finger domain, C3HC4 (zinc finger)"/>
    <property type="match status" value="1"/>
</dbReference>
<evidence type="ECO:0000256" key="3">
    <source>
        <dbReference type="ARBA" id="ARBA00023242"/>
    </source>
</evidence>
<dbReference type="GO" id="GO:0008270">
    <property type="term" value="F:zinc ion binding"/>
    <property type="evidence" value="ECO:0007669"/>
    <property type="project" value="UniProtKB-KW"/>
</dbReference>
<keyword evidence="4" id="KW-0479">Metal-binding</keyword>
<name>I7M218_TETTS</name>
<dbReference type="InterPro" id="IPR013083">
    <property type="entry name" value="Znf_RING/FYVE/PHD"/>
</dbReference>
<dbReference type="HOGENOM" id="CLU_053742_0_0_1"/>
<evidence type="ECO:0000256" key="1">
    <source>
        <dbReference type="ARBA" id="ARBA00004123"/>
    </source>
</evidence>
<dbReference type="PANTHER" id="PTHR13063:SF10">
    <property type="entry name" value="NITRIC OXIDE SYNTHASE-INTERACTING PROTEIN"/>
    <property type="match status" value="1"/>
</dbReference>
<dbReference type="RefSeq" id="XP_001018558.1">
    <property type="nucleotide sequence ID" value="XM_001018558.3"/>
</dbReference>
<keyword evidence="4" id="KW-0862">Zinc</keyword>
<dbReference type="FunCoup" id="I7M218">
    <property type="interactions" value="334"/>
</dbReference>
<dbReference type="GO" id="GO:0005634">
    <property type="term" value="C:nucleus"/>
    <property type="evidence" value="ECO:0007669"/>
    <property type="project" value="UniProtKB-SubCell"/>
</dbReference>
<proteinExistence type="inferred from homology"/>
<accession>I7M218</accession>
<dbReference type="KEGG" id="tet:TTHERM_00285440"/>
<keyword evidence="7" id="KW-1185">Reference proteome</keyword>
<comment type="subcellular location">
    <subcellularLocation>
        <location evidence="1">Nucleus</location>
    </subcellularLocation>
</comment>
<reference evidence="7" key="1">
    <citation type="journal article" date="2006" name="PLoS Biol.">
        <title>Macronuclear genome sequence of the ciliate Tetrahymena thermophila, a model eukaryote.</title>
        <authorList>
            <person name="Eisen J.A."/>
            <person name="Coyne R.S."/>
            <person name="Wu M."/>
            <person name="Wu D."/>
            <person name="Thiagarajan M."/>
            <person name="Wortman J.R."/>
            <person name="Badger J.H."/>
            <person name="Ren Q."/>
            <person name="Amedeo P."/>
            <person name="Jones K.M."/>
            <person name="Tallon L.J."/>
            <person name="Delcher A.L."/>
            <person name="Salzberg S.L."/>
            <person name="Silva J.C."/>
            <person name="Haas B.J."/>
            <person name="Majoros W.H."/>
            <person name="Farzad M."/>
            <person name="Carlton J.M."/>
            <person name="Smith R.K. Jr."/>
            <person name="Garg J."/>
            <person name="Pearlman R.E."/>
            <person name="Karrer K.M."/>
            <person name="Sun L."/>
            <person name="Manning G."/>
            <person name="Elde N.C."/>
            <person name="Turkewitz A.P."/>
            <person name="Asai D.J."/>
            <person name="Wilkes D.E."/>
            <person name="Wang Y."/>
            <person name="Cai H."/>
            <person name="Collins K."/>
            <person name="Stewart B.A."/>
            <person name="Lee S.R."/>
            <person name="Wilamowska K."/>
            <person name="Weinberg Z."/>
            <person name="Ruzzo W.L."/>
            <person name="Wloga D."/>
            <person name="Gaertig J."/>
            <person name="Frankel J."/>
            <person name="Tsao C.-C."/>
            <person name="Gorovsky M.A."/>
            <person name="Keeling P.J."/>
            <person name="Waller R.F."/>
            <person name="Patron N.J."/>
            <person name="Cherry J.M."/>
            <person name="Stover N.A."/>
            <person name="Krieger C.J."/>
            <person name="del Toro C."/>
            <person name="Ryder H.F."/>
            <person name="Williamson S.C."/>
            <person name="Barbeau R.A."/>
            <person name="Hamilton E.P."/>
            <person name="Orias E."/>
        </authorList>
    </citation>
    <scope>NUCLEOTIDE SEQUENCE [LARGE SCALE GENOMIC DNA]</scope>
    <source>
        <strain evidence="7">SB210</strain>
    </source>
</reference>
<dbReference type="STRING" id="312017.I7M218"/>
<dbReference type="SUPFAM" id="SSF57850">
    <property type="entry name" value="RING/U-box"/>
    <property type="match status" value="2"/>
</dbReference>
<dbReference type="Pfam" id="PF15906">
    <property type="entry name" value="zf-NOSIP"/>
    <property type="match status" value="1"/>
</dbReference>
<dbReference type="GO" id="GO:0061630">
    <property type="term" value="F:ubiquitin protein ligase activity"/>
    <property type="evidence" value="ECO:0007669"/>
    <property type="project" value="InterPro"/>
</dbReference>
<comment type="similarity">
    <text evidence="2">Belongs to the NOSIP family.</text>
</comment>
<dbReference type="GeneID" id="7840085"/>
<dbReference type="SMART" id="SM00184">
    <property type="entry name" value="RING"/>
    <property type="match status" value="2"/>
</dbReference>
<evidence type="ECO:0000259" key="5">
    <source>
        <dbReference type="PROSITE" id="PS50089"/>
    </source>
</evidence>
<sequence>MSRHSKNNTSTSVFTYRERQMIKDYGTQKARIGNDSCKKFDQCNLCLLKVQDPLTCKDGHIFCKACIVENLVEQKKEIAVKQEKYQQFVEAEKREQEKKSQQKQLEEIEKFEQVEDGRVKSSLESIKPTTKKVTNYINWLPEDNNLKQKMEEPSNKLICPGDKKKEIKMKTLYQVDIKFAGDQAVCHACQKDLGFQKMCLSKKCGHLLCKTCFDNDIAKTWRCSVCLKKCDKDDIIYLQESLSSYSFHNNVESVKFSSTAAI</sequence>
<dbReference type="InterPro" id="IPR016818">
    <property type="entry name" value="NOSIP"/>
</dbReference>
<dbReference type="AlphaFoldDB" id="I7M218"/>
<feature type="domain" description="RING-type" evidence="5">
    <location>
        <begin position="186"/>
        <end position="226"/>
    </location>
</feature>
<evidence type="ECO:0000256" key="2">
    <source>
        <dbReference type="ARBA" id="ARBA00008126"/>
    </source>
</evidence>
<dbReference type="EMBL" id="GG662651">
    <property type="protein sequence ID" value="EAR98313.1"/>
    <property type="molecule type" value="Genomic_DNA"/>
</dbReference>